<evidence type="ECO:0000313" key="1">
    <source>
        <dbReference type="EMBL" id="QHS78821.1"/>
    </source>
</evidence>
<accession>A0A6C0AHK2</accession>
<name>A0A6C0AHK2_9ZZZZ</name>
<dbReference type="AlphaFoldDB" id="A0A6C0AHK2"/>
<dbReference type="EMBL" id="MN740605">
    <property type="protein sequence ID" value="QHS78821.1"/>
    <property type="molecule type" value="Genomic_DNA"/>
</dbReference>
<proteinExistence type="predicted"/>
<sequence length="50" mass="5961">MPNISANFRENYRKKCIKSNNVQSKKNVNKEPKFCSRSSGFLREILRKRD</sequence>
<reference evidence="1" key="1">
    <citation type="journal article" date="2020" name="Nature">
        <title>Giant virus diversity and host interactions through global metagenomics.</title>
        <authorList>
            <person name="Schulz F."/>
            <person name="Roux S."/>
            <person name="Paez-Espino D."/>
            <person name="Jungbluth S."/>
            <person name="Walsh D.A."/>
            <person name="Denef V.J."/>
            <person name="McMahon K.D."/>
            <person name="Konstantinidis K.T."/>
            <person name="Eloe-Fadrosh E.A."/>
            <person name="Kyrpides N.C."/>
            <person name="Woyke T."/>
        </authorList>
    </citation>
    <scope>NUCLEOTIDE SEQUENCE</scope>
    <source>
        <strain evidence="1">GVMAG-S-1024976-23</strain>
    </source>
</reference>
<organism evidence="1">
    <name type="scientific">viral metagenome</name>
    <dbReference type="NCBI Taxonomy" id="1070528"/>
    <lineage>
        <taxon>unclassified sequences</taxon>
        <taxon>metagenomes</taxon>
        <taxon>organismal metagenomes</taxon>
    </lineage>
</organism>
<protein>
    <submittedName>
        <fullName evidence="1">Uncharacterized protein</fullName>
    </submittedName>
</protein>